<dbReference type="InterPro" id="IPR015943">
    <property type="entry name" value="WD40/YVTN_repeat-like_dom_sf"/>
</dbReference>
<dbReference type="Proteomes" id="UP000242180">
    <property type="component" value="Unassembled WGS sequence"/>
</dbReference>
<proteinExistence type="predicted"/>
<dbReference type="EMBL" id="MCGN01000007">
    <property type="protein sequence ID" value="ORY94397.1"/>
    <property type="molecule type" value="Genomic_DNA"/>
</dbReference>
<dbReference type="InterPro" id="IPR004871">
    <property type="entry name" value="RSE1/DDB1/CPSF1_C"/>
</dbReference>
<evidence type="ECO:0000259" key="1">
    <source>
        <dbReference type="Pfam" id="PF03178"/>
    </source>
</evidence>
<dbReference type="GO" id="GO:0003676">
    <property type="term" value="F:nucleic acid binding"/>
    <property type="evidence" value="ECO:0007669"/>
    <property type="project" value="InterPro"/>
</dbReference>
<dbReference type="GO" id="GO:0005634">
    <property type="term" value="C:nucleus"/>
    <property type="evidence" value="ECO:0007669"/>
    <property type="project" value="InterPro"/>
</dbReference>
<organism evidence="2 3">
    <name type="scientific">Syncephalastrum racemosum</name>
    <name type="common">Filamentous fungus</name>
    <dbReference type="NCBI Taxonomy" id="13706"/>
    <lineage>
        <taxon>Eukaryota</taxon>
        <taxon>Fungi</taxon>
        <taxon>Fungi incertae sedis</taxon>
        <taxon>Mucoromycota</taxon>
        <taxon>Mucoromycotina</taxon>
        <taxon>Mucoromycetes</taxon>
        <taxon>Mucorales</taxon>
        <taxon>Syncephalastraceae</taxon>
        <taxon>Syncephalastrum</taxon>
    </lineage>
</organism>
<sequence length="655" mass="72270">MSQGGIEQVTWRPSEDQQDCQITLACACASGMAVCLAGTETNKIVLLEFGYDDAGTHIQPQLDTALPMADFNEPTCMCFLRMDGIDWLVIGTQNPSLFMVPIQSNDASVTLLLHEVPHSLGVIGQPDYLLAGLCDGSLVAYRTKDLLKEAEPVIQRVSDLPVRIESTSCAQSSLLLFADTLIKVHYDALRDTLAFDPVLIYPCPDSVDAVASIDTLGVTALVTEGYLKLYALQSASRTNAARMPVGESPRKMWLDREKNHVILASLDRRGQHIRNTVHAIRLDCHEDSVGVRGKSKILLNHRHFESSNVITAMTGWEVAQEDGQIHRYLCLGTLQVRERANPAQVNDRGTLLFYRIMDLPDSYAVHLVHTHKQIPGGVYAICQHPAGLLFSSGSTLHLCRLDHQRKKLVELARQSLRFLISSVCVLGETICVSTATHSATFYRFNEETKKFEYLKSDTMARTLLSSYLVNDHFAIGSLRNGGLVGLYNNPDDTSFERRLHKGFSFSYPDILVKPRLASLGRGPIKSTLFEPWTGTQSDPILGATMAGGLVIVQRISTTLYNFLKAVQERVLAYRSSAACLIGSAADVRRRQAAKGDANAISGDMLSLFLRFSAEEQTAILAQAPDELEELKAKLGTSESLESFTQRLLYDLEACT</sequence>
<evidence type="ECO:0000313" key="3">
    <source>
        <dbReference type="Proteomes" id="UP000242180"/>
    </source>
</evidence>
<dbReference type="STRING" id="13706.A0A1X2H749"/>
<dbReference type="PANTHER" id="PTHR10644">
    <property type="entry name" value="DNA REPAIR/RNA PROCESSING CPSF FAMILY"/>
    <property type="match status" value="1"/>
</dbReference>
<accession>A0A1X2H749</accession>
<dbReference type="OrthoDB" id="20774at2759"/>
<dbReference type="SUPFAM" id="SSF50978">
    <property type="entry name" value="WD40 repeat-like"/>
    <property type="match status" value="1"/>
</dbReference>
<protein>
    <submittedName>
        <fullName evidence="2">CPSF A subunit region-domain-containing protein</fullName>
    </submittedName>
</protein>
<dbReference type="InterPro" id="IPR036322">
    <property type="entry name" value="WD40_repeat_dom_sf"/>
</dbReference>
<dbReference type="AlphaFoldDB" id="A0A1X2H749"/>
<evidence type="ECO:0000313" key="2">
    <source>
        <dbReference type="EMBL" id="ORY94397.1"/>
    </source>
</evidence>
<dbReference type="Gene3D" id="2.130.10.10">
    <property type="entry name" value="YVTN repeat-like/Quinoprotein amine dehydrogenase"/>
    <property type="match status" value="1"/>
</dbReference>
<dbReference type="InterPro" id="IPR050358">
    <property type="entry name" value="RSE1/DDB1/CFT1"/>
</dbReference>
<dbReference type="Pfam" id="PF03178">
    <property type="entry name" value="CPSF_A"/>
    <property type="match status" value="1"/>
</dbReference>
<reference evidence="2 3" key="1">
    <citation type="submission" date="2016-07" db="EMBL/GenBank/DDBJ databases">
        <title>Pervasive Adenine N6-methylation of Active Genes in Fungi.</title>
        <authorList>
            <consortium name="DOE Joint Genome Institute"/>
            <person name="Mondo S.J."/>
            <person name="Dannebaum R.O."/>
            <person name="Kuo R.C."/>
            <person name="Labutti K."/>
            <person name="Haridas S."/>
            <person name="Kuo A."/>
            <person name="Salamov A."/>
            <person name="Ahrendt S.R."/>
            <person name="Lipzen A."/>
            <person name="Sullivan W."/>
            <person name="Andreopoulos W.B."/>
            <person name="Clum A."/>
            <person name="Lindquist E."/>
            <person name="Daum C."/>
            <person name="Ramamoorthy G.K."/>
            <person name="Gryganskyi A."/>
            <person name="Culley D."/>
            <person name="Magnuson J.K."/>
            <person name="James T.Y."/>
            <person name="O'Malley M.A."/>
            <person name="Stajich J.E."/>
            <person name="Spatafora J.W."/>
            <person name="Visel A."/>
            <person name="Grigoriev I.V."/>
        </authorList>
    </citation>
    <scope>NUCLEOTIDE SEQUENCE [LARGE SCALE GENOMIC DNA]</scope>
    <source>
        <strain evidence="2 3">NRRL 2496</strain>
    </source>
</reference>
<gene>
    <name evidence="2" type="ORF">BCR43DRAFT_319171</name>
</gene>
<keyword evidence="3" id="KW-1185">Reference proteome</keyword>
<dbReference type="InParanoid" id="A0A1X2H749"/>
<name>A0A1X2H749_SYNRA</name>
<comment type="caution">
    <text evidence="2">The sequence shown here is derived from an EMBL/GenBank/DDBJ whole genome shotgun (WGS) entry which is preliminary data.</text>
</comment>
<feature type="domain" description="RSE1/DDB1/CPSF1 C-terminal" evidence="1">
    <location>
        <begin position="303"/>
        <end position="570"/>
    </location>
</feature>